<organism evidence="2 3">
    <name type="scientific">Gonapodya prolifera (strain JEL478)</name>
    <name type="common">Monoblepharis prolifera</name>
    <dbReference type="NCBI Taxonomy" id="1344416"/>
    <lineage>
        <taxon>Eukaryota</taxon>
        <taxon>Fungi</taxon>
        <taxon>Fungi incertae sedis</taxon>
        <taxon>Chytridiomycota</taxon>
        <taxon>Chytridiomycota incertae sedis</taxon>
        <taxon>Monoblepharidomycetes</taxon>
        <taxon>Monoblepharidales</taxon>
        <taxon>Gonapodyaceae</taxon>
        <taxon>Gonapodya</taxon>
    </lineage>
</organism>
<feature type="region of interest" description="Disordered" evidence="1">
    <location>
        <begin position="1"/>
        <end position="34"/>
    </location>
</feature>
<dbReference type="AlphaFoldDB" id="A0A139AKE0"/>
<proteinExistence type="predicted"/>
<accession>A0A139AKE0</accession>
<protein>
    <submittedName>
        <fullName evidence="2">Uncharacterized protein</fullName>
    </submittedName>
</protein>
<sequence length="475" mass="49913">MSTPSAPRKSRSTTVSPLSRPTRSLRTPPTPSRFPTDAIFTSALALHFDEMPSEDRKRVQERARTLYGKYERERVKVPAGTAVPLALVELAAESCSLSLPSTLRKTLPKFAGAGAGYAKTVQVLRLALGVDEYTAATSAPASLPPVRRQLSQRTPNPLAGEPSLRSLTPPLPPLSTTPPALDAPSLLLTHILTAEGFPPPITTLALNLLNSLHPDRKVRPETPTAVALACASAGHIYVNEPRIARLSRVPVALVIAESALLKREFKQVLEQVARVANEFTEGAGAGADGDTEEQGQEAPAGGGDVAGAPDKEPKSGGMQEDDAPLEPPTPLFTPTTASRKRKSGLAPSTPGSTSASVVSTSTPPTTKRPRQSLSVPADVPSPSPSPAAALRGTRTSRGMGAGSGQGSAKGANGGKGKKADQDLGGGGRVWTTGMCSIMPHTSRYNIWSSTARLERWYAWRDGVVRRLEAADHADV</sequence>
<dbReference type="OrthoDB" id="2183442at2759"/>
<dbReference type="EMBL" id="KQ965748">
    <property type="protein sequence ID" value="KXS17251.1"/>
    <property type="molecule type" value="Genomic_DNA"/>
</dbReference>
<dbReference type="Proteomes" id="UP000070544">
    <property type="component" value="Unassembled WGS sequence"/>
</dbReference>
<feature type="region of interest" description="Disordered" evidence="1">
    <location>
        <begin position="139"/>
        <end position="178"/>
    </location>
</feature>
<reference evidence="2 3" key="1">
    <citation type="journal article" date="2015" name="Genome Biol. Evol.">
        <title>Phylogenomic analyses indicate that early fungi evolved digesting cell walls of algal ancestors of land plants.</title>
        <authorList>
            <person name="Chang Y."/>
            <person name="Wang S."/>
            <person name="Sekimoto S."/>
            <person name="Aerts A.L."/>
            <person name="Choi C."/>
            <person name="Clum A."/>
            <person name="LaButti K.M."/>
            <person name="Lindquist E.A."/>
            <person name="Yee Ngan C."/>
            <person name="Ohm R.A."/>
            <person name="Salamov A.A."/>
            <person name="Grigoriev I.V."/>
            <person name="Spatafora J.W."/>
            <person name="Berbee M.L."/>
        </authorList>
    </citation>
    <scope>NUCLEOTIDE SEQUENCE [LARGE SCALE GENOMIC DNA]</scope>
    <source>
        <strain evidence="2 3">JEL478</strain>
    </source>
</reference>
<gene>
    <name evidence="2" type="ORF">M427DRAFT_30706</name>
</gene>
<feature type="region of interest" description="Disordered" evidence="1">
    <location>
        <begin position="282"/>
        <end position="425"/>
    </location>
</feature>
<name>A0A139AKE0_GONPJ</name>
<keyword evidence="3" id="KW-1185">Reference proteome</keyword>
<feature type="compositionally biased region" description="Low complexity" evidence="1">
    <location>
        <begin position="346"/>
        <end position="365"/>
    </location>
</feature>
<evidence type="ECO:0000313" key="3">
    <source>
        <dbReference type="Proteomes" id="UP000070544"/>
    </source>
</evidence>
<evidence type="ECO:0000313" key="2">
    <source>
        <dbReference type="EMBL" id="KXS17251.1"/>
    </source>
</evidence>
<evidence type="ECO:0000256" key="1">
    <source>
        <dbReference type="SAM" id="MobiDB-lite"/>
    </source>
</evidence>
<feature type="compositionally biased region" description="Gly residues" evidence="1">
    <location>
        <begin position="399"/>
        <end position="414"/>
    </location>
</feature>
<feature type="compositionally biased region" description="Low complexity" evidence="1">
    <location>
        <begin position="16"/>
        <end position="27"/>
    </location>
</feature>